<proteinExistence type="predicted"/>
<dbReference type="GO" id="GO:0003677">
    <property type="term" value="F:DNA binding"/>
    <property type="evidence" value="ECO:0007669"/>
    <property type="project" value="UniProtKB-KW"/>
</dbReference>
<gene>
    <name evidence="3" type="ORF">DDE74_16995</name>
</gene>
<dbReference type="InterPro" id="IPR014756">
    <property type="entry name" value="Ig_E-set"/>
</dbReference>
<evidence type="ECO:0000313" key="4">
    <source>
        <dbReference type="Proteomes" id="UP000275579"/>
    </source>
</evidence>
<dbReference type="GO" id="GO:0005975">
    <property type="term" value="P:carbohydrate metabolic process"/>
    <property type="evidence" value="ECO:0007669"/>
    <property type="project" value="UniProtKB-ARBA"/>
</dbReference>
<feature type="domain" description="IPT/TIG" evidence="2">
    <location>
        <begin position="391"/>
        <end position="473"/>
    </location>
</feature>
<dbReference type="PANTHER" id="PTHR47197:SF3">
    <property type="entry name" value="DIHYDRO-HEME D1 DEHYDROGENASE"/>
    <property type="match status" value="1"/>
</dbReference>
<dbReference type="EMBL" id="CP029042">
    <property type="protein sequence ID" value="AZS72437.1"/>
    <property type="molecule type" value="Genomic_DNA"/>
</dbReference>
<dbReference type="CDD" id="cd00102">
    <property type="entry name" value="IPT"/>
    <property type="match status" value="1"/>
</dbReference>
<name>A0A3Q9KAJ7_9ACTN</name>
<organism evidence="3 4">
    <name type="scientific">Streptomyces lydicus</name>
    <dbReference type="NCBI Taxonomy" id="47763"/>
    <lineage>
        <taxon>Bacteria</taxon>
        <taxon>Bacillati</taxon>
        <taxon>Actinomycetota</taxon>
        <taxon>Actinomycetes</taxon>
        <taxon>Kitasatosporales</taxon>
        <taxon>Streptomycetaceae</taxon>
        <taxon>Streptomyces</taxon>
    </lineage>
</organism>
<reference evidence="3 4" key="1">
    <citation type="submission" date="2018-04" db="EMBL/GenBank/DDBJ databases">
        <title>Complete genome sequences of Streptomyces lydicus strain WYEC and characterization of antagonistic properties of biological control agents.</title>
        <authorList>
            <person name="Mariita R.M."/>
            <person name="Sello J.K."/>
        </authorList>
    </citation>
    <scope>NUCLEOTIDE SEQUENCE [LARGE SCALE GENOMIC DNA]</scope>
    <source>
        <strain evidence="3 4">WYEC 108</strain>
    </source>
</reference>
<dbReference type="InterPro" id="IPR002909">
    <property type="entry name" value="IPT_dom"/>
</dbReference>
<dbReference type="InterPro" id="IPR015943">
    <property type="entry name" value="WD40/YVTN_repeat-like_dom_sf"/>
</dbReference>
<dbReference type="CDD" id="cd00603">
    <property type="entry name" value="IPT_PCSR"/>
    <property type="match status" value="1"/>
</dbReference>
<keyword evidence="3" id="KW-0238">DNA-binding</keyword>
<feature type="domain" description="IPT/TIG" evidence="2">
    <location>
        <begin position="312"/>
        <end position="389"/>
    </location>
</feature>
<dbReference type="NCBIfam" id="TIGR02276">
    <property type="entry name" value="beta_rpt_yvtn"/>
    <property type="match status" value="5"/>
</dbReference>
<feature type="domain" description="IPT/TIG" evidence="2">
    <location>
        <begin position="475"/>
        <end position="555"/>
    </location>
</feature>
<evidence type="ECO:0000259" key="2">
    <source>
        <dbReference type="SMART" id="SM00429"/>
    </source>
</evidence>
<evidence type="ECO:0000313" key="3">
    <source>
        <dbReference type="EMBL" id="AZS72437.1"/>
    </source>
</evidence>
<dbReference type="InterPro" id="IPR051200">
    <property type="entry name" value="Host-pathogen_enzymatic-act"/>
</dbReference>
<dbReference type="InterPro" id="IPR048433">
    <property type="entry name" value="YNCE-like_beta-prop"/>
</dbReference>
<dbReference type="InterPro" id="IPR013783">
    <property type="entry name" value="Ig-like_fold"/>
</dbReference>
<dbReference type="SMART" id="SM00429">
    <property type="entry name" value="IPT"/>
    <property type="match status" value="3"/>
</dbReference>
<sequence>MFAFTSHIPAPAQARDSELRAAFVAGAVIPVGVLPQGITLSPGGARAYVANRGSDTVSVIDTATDTVTATIPTGAGPNYVAIAPDGTRGYVVVSDAGVVSVLDTATNALLTDIPVGAGVVMAAVTPDGSRVYVTQQAGNTVSVIDTATNAVTDVITVGGGATGVGITPDGTRAYVACFNSGAVFVIDTATNTVADTITAGPVPILLALNPDGSRLYVTNVGDSTVSVIDTALGTVIATVGVSAQPRFLAVSPDDAHVYVANSLPDTVSVIDTATHTVVENIGVGAGPTGLAVFPDGTHAYVVNAEADTVGVIATTVIPDQGSTAGGATVTVTGHHLANAGAVRFGTAQAAVTANTDTSLTVTSPAGGGVVPVTVTTPGGTGTLGTFYYVPLPALTGISPALGPVAGSDDEIVITGRKLSGAIDVHFGSTRAVIQSVSDTLITVRAAGAPGPGGVAVTVLTPGGSAGGLTYTYVSPSSVTDISPNTGPTSGGTIVTITGTGLAHTEQVTFNGVLAPFEIVSDTSVVATSPPSGAAGPVVVAVSGPGGTPSGGFTYVSDPDI</sequence>
<dbReference type="RefSeq" id="WP_127151597.1">
    <property type="nucleotide sequence ID" value="NZ_CP029042.1"/>
</dbReference>
<dbReference type="SUPFAM" id="SSF50974">
    <property type="entry name" value="Nitrous oxide reductase, N-terminal domain"/>
    <property type="match status" value="1"/>
</dbReference>
<dbReference type="PANTHER" id="PTHR47197">
    <property type="entry name" value="PROTEIN NIRF"/>
    <property type="match status" value="1"/>
</dbReference>
<dbReference type="InterPro" id="IPR011964">
    <property type="entry name" value="YVTN_b-propeller_repeat"/>
</dbReference>
<dbReference type="Gene3D" id="2.60.40.10">
    <property type="entry name" value="Immunoglobulins"/>
    <property type="match status" value="3"/>
</dbReference>
<dbReference type="InterPro" id="IPR011045">
    <property type="entry name" value="N2O_reductase_N"/>
</dbReference>
<evidence type="ECO:0000256" key="1">
    <source>
        <dbReference type="ARBA" id="ARBA00022729"/>
    </source>
</evidence>
<dbReference type="AlphaFoldDB" id="A0A3Q9KAJ7"/>
<keyword evidence="1" id="KW-0732">Signal</keyword>
<dbReference type="Pfam" id="PF21783">
    <property type="entry name" value="YNCE"/>
    <property type="match status" value="1"/>
</dbReference>
<dbReference type="Pfam" id="PF01833">
    <property type="entry name" value="TIG"/>
    <property type="match status" value="3"/>
</dbReference>
<dbReference type="SUPFAM" id="SSF81296">
    <property type="entry name" value="E set domains"/>
    <property type="match status" value="3"/>
</dbReference>
<accession>A0A3Q9KAJ7</accession>
<dbReference type="Gene3D" id="2.130.10.10">
    <property type="entry name" value="YVTN repeat-like/Quinoprotein amine dehydrogenase"/>
    <property type="match status" value="2"/>
</dbReference>
<dbReference type="Proteomes" id="UP000275579">
    <property type="component" value="Chromosome"/>
</dbReference>
<protein>
    <submittedName>
        <fullName evidence="3">DNA-binding protein</fullName>
    </submittedName>
</protein>